<organism evidence="2 3">
    <name type="scientific">Aquincola tertiaricarbonis</name>
    <dbReference type="NCBI Taxonomy" id="391953"/>
    <lineage>
        <taxon>Bacteria</taxon>
        <taxon>Pseudomonadati</taxon>
        <taxon>Pseudomonadota</taxon>
        <taxon>Betaproteobacteria</taxon>
        <taxon>Burkholderiales</taxon>
        <taxon>Sphaerotilaceae</taxon>
        <taxon>Aquincola</taxon>
    </lineage>
</organism>
<dbReference type="Proteomes" id="UP001056201">
    <property type="component" value="Plasmid A"/>
</dbReference>
<keyword evidence="3" id="KW-1185">Reference proteome</keyword>
<evidence type="ECO:0000313" key="2">
    <source>
        <dbReference type="EMBL" id="URI11976.1"/>
    </source>
</evidence>
<reference evidence="2" key="1">
    <citation type="submission" date="2022-05" db="EMBL/GenBank/DDBJ databases">
        <title>An RpoN-dependent PEP-CTERM gene is involved in floc formation of an Aquincola tertiaricarbonis strain.</title>
        <authorList>
            <person name="Qiu D."/>
            <person name="Xia M."/>
        </authorList>
    </citation>
    <scope>NUCLEOTIDE SEQUENCE</scope>
    <source>
        <strain evidence="2">RN12</strain>
        <plasmid evidence="2">A</plasmid>
    </source>
</reference>
<feature type="compositionally biased region" description="Low complexity" evidence="1">
    <location>
        <begin position="40"/>
        <end position="52"/>
    </location>
</feature>
<evidence type="ECO:0000313" key="3">
    <source>
        <dbReference type="Proteomes" id="UP001056201"/>
    </source>
</evidence>
<geneLocation type="plasmid" evidence="2 3">
    <name>A</name>
</geneLocation>
<accession>A0ABY4SLU7</accession>
<evidence type="ECO:0000256" key="1">
    <source>
        <dbReference type="SAM" id="MobiDB-lite"/>
    </source>
</evidence>
<evidence type="ECO:0008006" key="4">
    <source>
        <dbReference type="Google" id="ProtNLM"/>
    </source>
</evidence>
<proteinExistence type="predicted"/>
<dbReference type="EMBL" id="CP097637">
    <property type="protein sequence ID" value="URI11976.1"/>
    <property type="molecule type" value="Genomic_DNA"/>
</dbReference>
<gene>
    <name evidence="2" type="ORF">MW290_32300</name>
</gene>
<protein>
    <recommendedName>
        <fullName evidence="4">Stability/partitioning determinant</fullName>
    </recommendedName>
</protein>
<keyword evidence="2" id="KW-0614">Plasmid</keyword>
<sequence length="111" mass="12286">MTRANPFGDLGDFTPKSTPKPVEPQQIERLAADNGFPSRQPVAKQAPTVAAPAPTPARRRYVTGRNRQINLKASDETIARFYRLADERQVPLAELFELAVAALEEQGRLES</sequence>
<name>A0ABY4SLU7_AQUTE</name>
<feature type="region of interest" description="Disordered" evidence="1">
    <location>
        <begin position="1"/>
        <end position="58"/>
    </location>
</feature>